<gene>
    <name evidence="1" type="ORF">HD596_008335</name>
</gene>
<name>A0A7W9GD32_9ACTN</name>
<keyword evidence="2" id="KW-1185">Reference proteome</keyword>
<dbReference type="Proteomes" id="UP000579153">
    <property type="component" value="Unassembled WGS sequence"/>
</dbReference>
<protein>
    <submittedName>
        <fullName evidence="1">Uncharacterized protein</fullName>
    </submittedName>
</protein>
<evidence type="ECO:0000313" key="2">
    <source>
        <dbReference type="Proteomes" id="UP000579153"/>
    </source>
</evidence>
<organism evidence="1 2">
    <name type="scientific">Nonomuraea jabiensis</name>
    <dbReference type="NCBI Taxonomy" id="882448"/>
    <lineage>
        <taxon>Bacteria</taxon>
        <taxon>Bacillati</taxon>
        <taxon>Actinomycetota</taxon>
        <taxon>Actinomycetes</taxon>
        <taxon>Streptosporangiales</taxon>
        <taxon>Streptosporangiaceae</taxon>
        <taxon>Nonomuraea</taxon>
    </lineage>
</organism>
<dbReference type="AlphaFoldDB" id="A0A7W9GD32"/>
<reference evidence="1 2" key="1">
    <citation type="submission" date="2020-08" db="EMBL/GenBank/DDBJ databases">
        <title>Sequencing the genomes of 1000 actinobacteria strains.</title>
        <authorList>
            <person name="Klenk H.-P."/>
        </authorList>
    </citation>
    <scope>NUCLEOTIDE SEQUENCE [LARGE SCALE GENOMIC DNA]</scope>
    <source>
        <strain evidence="1 2">DSM 45507</strain>
    </source>
</reference>
<proteinExistence type="predicted"/>
<dbReference type="EMBL" id="JACHMB010000001">
    <property type="protein sequence ID" value="MBB5781579.1"/>
    <property type="molecule type" value="Genomic_DNA"/>
</dbReference>
<sequence length="53" mass="5965">MYDRGCGVTVMEELSIHWRSLLAQVWYPPADRLNGAERAAMAVVFRVRRGAAS</sequence>
<accession>A0A7W9GD32</accession>
<comment type="caution">
    <text evidence="1">The sequence shown here is derived from an EMBL/GenBank/DDBJ whole genome shotgun (WGS) entry which is preliminary data.</text>
</comment>
<evidence type="ECO:0000313" key="1">
    <source>
        <dbReference type="EMBL" id="MBB5781579.1"/>
    </source>
</evidence>